<keyword evidence="4" id="KW-0521">NADP</keyword>
<comment type="similarity">
    <text evidence="2">Belongs to the short-chain dehydrogenases/reductases (SDR) family.</text>
</comment>
<proteinExistence type="inferred from homology"/>
<dbReference type="Pfam" id="PF00106">
    <property type="entry name" value="adh_short"/>
    <property type="match status" value="1"/>
</dbReference>
<accession>A0ABS4UVV1</accession>
<sequence length="249" mass="27052">MIPLRRILIWISGASAGLGAALAATVPFENAELVDISRRGGTPGTQHVAVDLADPDSWPVVDKDFRQRIGDGEPAMVVFIHNAGTLAPLGPADRVDTAQYTRNVLLNSAAAQVLGHSFLSALDGRDCEQHLIMVSSGAANRPHEGESSYCAGKAALDQWVRTVGLEQRRRSPGCRVLSVAPGTLDTDMQALLRSADPEDFPETVRFRELEALGRLEKPETAARAIWSLLDRDIDSGTVLHLHDLTYRYH</sequence>
<organism evidence="7 8">
    <name type="scientific">Kribbella aluminosa</name>
    <dbReference type="NCBI Taxonomy" id="416017"/>
    <lineage>
        <taxon>Bacteria</taxon>
        <taxon>Bacillati</taxon>
        <taxon>Actinomycetota</taxon>
        <taxon>Actinomycetes</taxon>
        <taxon>Propionibacteriales</taxon>
        <taxon>Kribbellaceae</taxon>
        <taxon>Kribbella</taxon>
    </lineage>
</organism>
<keyword evidence="8" id="KW-1185">Reference proteome</keyword>
<gene>
    <name evidence="7" type="ORF">JOF29_006884</name>
</gene>
<dbReference type="PROSITE" id="PS00061">
    <property type="entry name" value="ADH_SHORT"/>
    <property type="match status" value="1"/>
</dbReference>
<keyword evidence="6" id="KW-0732">Signal</keyword>
<evidence type="ECO:0000313" key="7">
    <source>
        <dbReference type="EMBL" id="MBP2355774.1"/>
    </source>
</evidence>
<evidence type="ECO:0000313" key="8">
    <source>
        <dbReference type="Proteomes" id="UP000755585"/>
    </source>
</evidence>
<protein>
    <submittedName>
        <fullName evidence="7">NAD(P)-dependent dehydrogenase (Short-subunit alcohol dehydrogenase family)</fullName>
    </submittedName>
</protein>
<dbReference type="SUPFAM" id="SSF51735">
    <property type="entry name" value="NAD(P)-binding Rossmann-fold domains"/>
    <property type="match status" value="1"/>
</dbReference>
<feature type="chain" id="PRO_5047447964" evidence="6">
    <location>
        <begin position="24"/>
        <end position="249"/>
    </location>
</feature>
<comment type="subcellular location">
    <subcellularLocation>
        <location evidence="1">Cytoplasm</location>
    </subcellularLocation>
</comment>
<keyword evidence="3" id="KW-0963">Cytoplasm</keyword>
<dbReference type="PANTHER" id="PTHR44085">
    <property type="entry name" value="SEPIAPTERIN REDUCTASE"/>
    <property type="match status" value="1"/>
</dbReference>
<feature type="signal peptide" evidence="6">
    <location>
        <begin position="1"/>
        <end position="23"/>
    </location>
</feature>
<evidence type="ECO:0000256" key="2">
    <source>
        <dbReference type="ARBA" id="ARBA00006484"/>
    </source>
</evidence>
<reference evidence="7 8" key="1">
    <citation type="submission" date="2021-03" db="EMBL/GenBank/DDBJ databases">
        <title>Sequencing the genomes of 1000 actinobacteria strains.</title>
        <authorList>
            <person name="Klenk H.-P."/>
        </authorList>
    </citation>
    <scope>NUCLEOTIDE SEQUENCE [LARGE SCALE GENOMIC DNA]</scope>
    <source>
        <strain evidence="7 8">DSM 18824</strain>
    </source>
</reference>
<dbReference type="InterPro" id="IPR051721">
    <property type="entry name" value="Biopterin_syn/organic_redct"/>
</dbReference>
<dbReference type="InterPro" id="IPR036291">
    <property type="entry name" value="NAD(P)-bd_dom_sf"/>
</dbReference>
<dbReference type="PRINTS" id="PR00081">
    <property type="entry name" value="GDHRDH"/>
</dbReference>
<dbReference type="RefSeq" id="WP_209698392.1">
    <property type="nucleotide sequence ID" value="NZ_BAAAVU010000005.1"/>
</dbReference>
<keyword evidence="5" id="KW-0560">Oxidoreductase</keyword>
<dbReference type="Proteomes" id="UP000755585">
    <property type="component" value="Unassembled WGS sequence"/>
</dbReference>
<dbReference type="InterPro" id="IPR002347">
    <property type="entry name" value="SDR_fam"/>
</dbReference>
<dbReference type="Gene3D" id="3.40.50.720">
    <property type="entry name" value="NAD(P)-binding Rossmann-like Domain"/>
    <property type="match status" value="1"/>
</dbReference>
<evidence type="ECO:0000256" key="1">
    <source>
        <dbReference type="ARBA" id="ARBA00004496"/>
    </source>
</evidence>
<comment type="caution">
    <text evidence="7">The sequence shown here is derived from an EMBL/GenBank/DDBJ whole genome shotgun (WGS) entry which is preliminary data.</text>
</comment>
<dbReference type="InterPro" id="IPR020904">
    <property type="entry name" value="Sc_DH/Rdtase_CS"/>
</dbReference>
<name>A0ABS4UVV1_9ACTN</name>
<evidence type="ECO:0000256" key="4">
    <source>
        <dbReference type="ARBA" id="ARBA00022857"/>
    </source>
</evidence>
<evidence type="ECO:0000256" key="3">
    <source>
        <dbReference type="ARBA" id="ARBA00022490"/>
    </source>
</evidence>
<evidence type="ECO:0000256" key="6">
    <source>
        <dbReference type="SAM" id="SignalP"/>
    </source>
</evidence>
<dbReference type="PANTHER" id="PTHR44085:SF2">
    <property type="entry name" value="SEPIAPTERIN REDUCTASE"/>
    <property type="match status" value="1"/>
</dbReference>
<evidence type="ECO:0000256" key="5">
    <source>
        <dbReference type="ARBA" id="ARBA00023002"/>
    </source>
</evidence>
<dbReference type="EMBL" id="JAGINT010000002">
    <property type="protein sequence ID" value="MBP2355774.1"/>
    <property type="molecule type" value="Genomic_DNA"/>
</dbReference>